<dbReference type="SUPFAM" id="SSF81301">
    <property type="entry name" value="Nucleotidyltransferase"/>
    <property type="match status" value="1"/>
</dbReference>
<evidence type="ECO:0000313" key="7">
    <source>
        <dbReference type="Proteomes" id="UP000317763"/>
    </source>
</evidence>
<accession>A0A554X124</accession>
<dbReference type="RefSeq" id="WP_058616651.1">
    <property type="nucleotide sequence ID" value="NZ_CP083911.1"/>
</dbReference>
<dbReference type="InterPro" id="IPR052021">
    <property type="entry name" value="Type-I_RS_S_subunit"/>
</dbReference>
<sequence length="549" mass="61833">MPDIPNIDIRPDHWEIVKSILQKHVPQYEVWAFGSRAKWTAKEYSDLDLAIITDEPLSLDVSARLSDAFSESDLPWRVDVVDWAATSESFKKDVERDKVVVQEGKKGWGVVGEWSRTTVGEVASRVTKGTTPTTLGGRFVESGVVFVKVEAITDDGRFQPEKFAFIDQETHRLLERSRLQGDDVLFTIAGTIGRVAKVDAHILPANTNQAVAIIRPNRSLVEPNFLFYALRDRDRVRDAQTRIVQSVQANFSLSELASIDLPLPPIREQRAIAHILGTLDDKIELNRKQNETLEAMASALFKAWFVDFEPVRAKMEGRWQRGQSLPGLPAHLYDLFPDRFVESELGEIPEGWEMRSLDSIANYLNGLALQKFPPENDDEFLPVIKIAQLRAGNTKGADRASARIKPEYVVVDGDILFSWSGSLEVEVWNGGRGALNQHLFKVTSNKVPKWFYFFATRHHLPRFRAIAADKATTMGHIQRKHLNEARIAVAPPESLKVFDGVLAPLFDQIVSNAQESRTLAQLRDTLLPKLISGELRVKDAEAFLKERGL</sequence>
<dbReference type="PANTHER" id="PTHR30408:SF13">
    <property type="entry name" value="TYPE I RESTRICTION ENZYME HINDI SPECIFICITY SUBUNIT"/>
    <property type="match status" value="1"/>
</dbReference>
<evidence type="ECO:0000259" key="4">
    <source>
        <dbReference type="Pfam" id="PF01420"/>
    </source>
</evidence>
<dbReference type="InterPro" id="IPR000055">
    <property type="entry name" value="Restrct_endonuc_typeI_TRD"/>
</dbReference>
<dbReference type="EMBL" id="VJOM01000033">
    <property type="protein sequence ID" value="TSE29530.1"/>
    <property type="molecule type" value="Genomic_DNA"/>
</dbReference>
<dbReference type="PANTHER" id="PTHR30408">
    <property type="entry name" value="TYPE-1 RESTRICTION ENZYME ECOKI SPECIFICITY PROTEIN"/>
    <property type="match status" value="1"/>
</dbReference>
<dbReference type="InterPro" id="IPR041633">
    <property type="entry name" value="Polbeta"/>
</dbReference>
<dbReference type="Gene3D" id="3.30.460.10">
    <property type="entry name" value="Beta Polymerase, domain 2"/>
    <property type="match status" value="1"/>
</dbReference>
<dbReference type="SUPFAM" id="SSF116734">
    <property type="entry name" value="DNA methylase specificity domain"/>
    <property type="match status" value="2"/>
</dbReference>
<evidence type="ECO:0000256" key="2">
    <source>
        <dbReference type="ARBA" id="ARBA00022747"/>
    </source>
</evidence>
<feature type="domain" description="Polymerase beta nucleotidyltransferase" evidence="5">
    <location>
        <begin position="17"/>
        <end position="101"/>
    </location>
</feature>
<dbReference type="GO" id="GO:0003677">
    <property type="term" value="F:DNA binding"/>
    <property type="evidence" value="ECO:0007669"/>
    <property type="project" value="UniProtKB-KW"/>
</dbReference>
<dbReference type="Gene3D" id="1.10.287.1120">
    <property type="entry name" value="Bipartite methylase S protein"/>
    <property type="match status" value="1"/>
</dbReference>
<protein>
    <submittedName>
        <fullName evidence="6">Type I restriction modification DNA specificity domain protein</fullName>
    </submittedName>
</protein>
<proteinExistence type="inferred from homology"/>
<evidence type="ECO:0000259" key="5">
    <source>
        <dbReference type="Pfam" id="PF18765"/>
    </source>
</evidence>
<dbReference type="Gene3D" id="3.90.220.20">
    <property type="entry name" value="DNA methylase specificity domains"/>
    <property type="match status" value="2"/>
</dbReference>
<dbReference type="Proteomes" id="UP000317763">
    <property type="component" value="Unassembled WGS sequence"/>
</dbReference>
<dbReference type="OrthoDB" id="9798929at2"/>
<dbReference type="InterPro" id="IPR043519">
    <property type="entry name" value="NT_sf"/>
</dbReference>
<keyword evidence="7" id="KW-1185">Reference proteome</keyword>
<comment type="similarity">
    <text evidence="1">Belongs to the type-I restriction system S methylase family.</text>
</comment>
<comment type="caution">
    <text evidence="6">The sequence shown here is derived from an EMBL/GenBank/DDBJ whole genome shotgun (WGS) entry which is preliminary data.</text>
</comment>
<dbReference type="CDD" id="cd05403">
    <property type="entry name" value="NT_KNTase_like"/>
    <property type="match status" value="1"/>
</dbReference>
<feature type="domain" description="Type I restriction modification DNA specificity" evidence="4">
    <location>
        <begin position="114"/>
        <end position="294"/>
    </location>
</feature>
<reference evidence="6 7" key="1">
    <citation type="submission" date="2019-07" db="EMBL/GenBank/DDBJ databases">
        <title>Tepidimonas taiwanensis I1-1 draft genome.</title>
        <authorList>
            <person name="Da Costa M.S."/>
            <person name="Froufe H.J.C."/>
            <person name="Egas C."/>
            <person name="Albuquerque L."/>
        </authorList>
    </citation>
    <scope>NUCLEOTIDE SEQUENCE [LARGE SCALE GENOMIC DNA]</scope>
    <source>
        <strain evidence="6 7">I1-1</strain>
    </source>
</reference>
<evidence type="ECO:0000313" key="6">
    <source>
        <dbReference type="EMBL" id="TSE29530.1"/>
    </source>
</evidence>
<gene>
    <name evidence="6" type="ORF">Ttaiw_02251</name>
</gene>
<keyword evidence="2" id="KW-0680">Restriction system</keyword>
<dbReference type="AlphaFoldDB" id="A0A554X124"/>
<name>A0A554X124_9BURK</name>
<organism evidence="6 7">
    <name type="scientific">Tepidimonas taiwanensis</name>
    <dbReference type="NCBI Taxonomy" id="307486"/>
    <lineage>
        <taxon>Bacteria</taxon>
        <taxon>Pseudomonadati</taxon>
        <taxon>Pseudomonadota</taxon>
        <taxon>Betaproteobacteria</taxon>
        <taxon>Burkholderiales</taxon>
        <taxon>Tepidimonas</taxon>
    </lineage>
</organism>
<dbReference type="Pfam" id="PF01420">
    <property type="entry name" value="Methylase_S"/>
    <property type="match status" value="2"/>
</dbReference>
<evidence type="ECO:0000256" key="1">
    <source>
        <dbReference type="ARBA" id="ARBA00010923"/>
    </source>
</evidence>
<keyword evidence="3" id="KW-0238">DNA-binding</keyword>
<dbReference type="CDD" id="cd17246">
    <property type="entry name" value="RMtype1_S_SonII-TRD2-CR2_like"/>
    <property type="match status" value="1"/>
</dbReference>
<evidence type="ECO:0000256" key="3">
    <source>
        <dbReference type="ARBA" id="ARBA00023125"/>
    </source>
</evidence>
<dbReference type="InterPro" id="IPR044946">
    <property type="entry name" value="Restrct_endonuc_typeI_TRD_sf"/>
</dbReference>
<dbReference type="Pfam" id="PF18765">
    <property type="entry name" value="Polbeta"/>
    <property type="match status" value="1"/>
</dbReference>
<dbReference type="GO" id="GO:0009307">
    <property type="term" value="P:DNA restriction-modification system"/>
    <property type="evidence" value="ECO:0007669"/>
    <property type="project" value="UniProtKB-KW"/>
</dbReference>
<feature type="domain" description="Type I restriction modification DNA specificity" evidence="4">
    <location>
        <begin position="349"/>
        <end position="493"/>
    </location>
</feature>